<dbReference type="HOGENOM" id="CLU_1999024_0_0_11"/>
<dbReference type="RefSeq" id="WP_006681900.1">
    <property type="nucleotide sequence ID" value="NZ_JH815212.1"/>
</dbReference>
<proteinExistence type="predicted"/>
<dbReference type="AlphaFoldDB" id="K0YNE4"/>
<evidence type="ECO:0000313" key="2">
    <source>
        <dbReference type="Proteomes" id="UP000003994"/>
    </source>
</evidence>
<reference evidence="1 2" key="1">
    <citation type="submission" date="2012-07" db="EMBL/GenBank/DDBJ databases">
        <title>The Genome Sequence of Actinomyces turicensis ACS-279-V-COL4.</title>
        <authorList>
            <consortium name="The Broad Institute Genome Sequencing Platform"/>
            <person name="Earl A."/>
            <person name="Ward D."/>
            <person name="Feldgarden M."/>
            <person name="Gevers D."/>
            <person name="Saerens B."/>
            <person name="Vaneechoutte M."/>
            <person name="Walker B."/>
            <person name="Young S.K."/>
            <person name="Zeng Q."/>
            <person name="Gargeya S."/>
            <person name="Fitzgerald M."/>
            <person name="Haas B."/>
            <person name="Abouelleil A."/>
            <person name="Alvarado L."/>
            <person name="Arachchi H.M."/>
            <person name="Berlin A."/>
            <person name="Chapman S.B."/>
            <person name="Goldberg J."/>
            <person name="Griggs A."/>
            <person name="Gujja S."/>
            <person name="Hansen M."/>
            <person name="Howarth C."/>
            <person name="Imamovic A."/>
            <person name="Larimer J."/>
            <person name="McCowen C."/>
            <person name="Montmayeur A."/>
            <person name="Murphy C."/>
            <person name="Neiman D."/>
            <person name="Pearson M."/>
            <person name="Priest M."/>
            <person name="Roberts A."/>
            <person name="Saif S."/>
            <person name="Shea T."/>
            <person name="Sisk P."/>
            <person name="Sykes S."/>
            <person name="Wortman J."/>
            <person name="Nusbaum C."/>
            <person name="Birren B."/>
        </authorList>
    </citation>
    <scope>NUCLEOTIDE SEQUENCE [LARGE SCALE GENOMIC DNA]</scope>
    <source>
        <strain evidence="1 2">ACS-279-V-Col4</strain>
    </source>
</reference>
<gene>
    <name evidence="1" type="ORF">HMPREF9241_01704</name>
</gene>
<dbReference type="EMBL" id="AGWQ01000010">
    <property type="protein sequence ID" value="EJZ84928.1"/>
    <property type="molecule type" value="Genomic_DNA"/>
</dbReference>
<sequence length="124" mass="13984">MTTQADVEALKEKLAEAEAEMAEQTPKVSKELMPEPVELPRKIIVRGLELTINPKVLADLEFLDLLAQIEDENPTALPRILRFLVGADRMREVFDVLRSEDGHVDLVEGVEFMRELMESLAPNS</sequence>
<organism evidence="1 2">
    <name type="scientific">Schaalia turicensis ACS-279-V-Col4</name>
    <dbReference type="NCBI Taxonomy" id="883077"/>
    <lineage>
        <taxon>Bacteria</taxon>
        <taxon>Bacillati</taxon>
        <taxon>Actinomycetota</taxon>
        <taxon>Actinomycetes</taxon>
        <taxon>Actinomycetales</taxon>
        <taxon>Actinomycetaceae</taxon>
        <taxon>Schaalia</taxon>
    </lineage>
</organism>
<dbReference type="STRING" id="883077.HMPREF9241_01704"/>
<name>K0YNE4_9ACTO</name>
<accession>K0YNE4</accession>
<dbReference type="PATRIC" id="fig|883077.3.peg.1718"/>
<protein>
    <submittedName>
        <fullName evidence="1">Uncharacterized protein</fullName>
    </submittedName>
</protein>
<evidence type="ECO:0000313" key="1">
    <source>
        <dbReference type="EMBL" id="EJZ84928.1"/>
    </source>
</evidence>
<keyword evidence="2" id="KW-1185">Reference proteome</keyword>
<dbReference type="eggNOG" id="ENOG5033HTV">
    <property type="taxonomic scope" value="Bacteria"/>
</dbReference>
<comment type="caution">
    <text evidence="1">The sequence shown here is derived from an EMBL/GenBank/DDBJ whole genome shotgun (WGS) entry which is preliminary data.</text>
</comment>
<dbReference type="Proteomes" id="UP000003994">
    <property type="component" value="Unassembled WGS sequence"/>
</dbReference>